<name>A0A8S0VUB0_CYCAE</name>
<dbReference type="Proteomes" id="UP000467700">
    <property type="component" value="Unassembled WGS sequence"/>
</dbReference>
<dbReference type="EMBL" id="CACVBS010000034">
    <property type="protein sequence ID" value="CAA7261860.1"/>
    <property type="molecule type" value="Genomic_DNA"/>
</dbReference>
<dbReference type="AlphaFoldDB" id="A0A8S0VUB0"/>
<reference evidence="1 2" key="1">
    <citation type="submission" date="2020-01" db="EMBL/GenBank/DDBJ databases">
        <authorList>
            <person name="Gupta K D."/>
        </authorList>
    </citation>
    <scope>NUCLEOTIDE SEQUENCE [LARGE SCALE GENOMIC DNA]</scope>
</reference>
<evidence type="ECO:0000313" key="2">
    <source>
        <dbReference type="Proteomes" id="UP000467700"/>
    </source>
</evidence>
<gene>
    <name evidence="1" type="ORF">AAE3_LOCUS3856</name>
</gene>
<dbReference type="OrthoDB" id="10347905at2759"/>
<accession>A0A8S0VUB0</accession>
<keyword evidence="2" id="KW-1185">Reference proteome</keyword>
<comment type="caution">
    <text evidence="1">The sequence shown here is derived from an EMBL/GenBank/DDBJ whole genome shotgun (WGS) entry which is preliminary data.</text>
</comment>
<protein>
    <submittedName>
        <fullName evidence="1">Uncharacterized protein</fullName>
    </submittedName>
</protein>
<organism evidence="1 2">
    <name type="scientific">Cyclocybe aegerita</name>
    <name type="common">Black poplar mushroom</name>
    <name type="synonym">Agrocybe aegerita</name>
    <dbReference type="NCBI Taxonomy" id="1973307"/>
    <lineage>
        <taxon>Eukaryota</taxon>
        <taxon>Fungi</taxon>
        <taxon>Dikarya</taxon>
        <taxon>Basidiomycota</taxon>
        <taxon>Agaricomycotina</taxon>
        <taxon>Agaricomycetes</taxon>
        <taxon>Agaricomycetidae</taxon>
        <taxon>Agaricales</taxon>
        <taxon>Agaricineae</taxon>
        <taxon>Bolbitiaceae</taxon>
        <taxon>Cyclocybe</taxon>
    </lineage>
</organism>
<proteinExistence type="predicted"/>
<sequence length="224" mass="26045">MFHLSLFKKVGKSKKANNSINSFDAFDNLEFSSPVVDIREDWGCESDEYSDDESYDEEWLVEEGEINEARGRRLEQWARIEELFWKHGVAKDPWDTTVRRIEDQFEDPPDETAFEGESTPRHCWSHIMEIGDNLVDYALQLVEENAAVIDDSQLDEVESIYERLERTREQMGWKSGDTERARLLKARIFLQEASGFARRVLFISDDDRTSGYESGNPEEGLFAV</sequence>
<evidence type="ECO:0000313" key="1">
    <source>
        <dbReference type="EMBL" id="CAA7261860.1"/>
    </source>
</evidence>